<dbReference type="InterPro" id="IPR006910">
    <property type="entry name" value="Rad21_Rec8_N"/>
</dbReference>
<name>A0AAD7M6E2_QUISA</name>
<protein>
    <submittedName>
        <fullName evidence="6">Sister chromatid cohesion 1 protein</fullName>
    </submittedName>
</protein>
<evidence type="ECO:0000313" key="6">
    <source>
        <dbReference type="EMBL" id="KAJ7970687.1"/>
    </source>
</evidence>
<dbReference type="Gene3D" id="1.10.10.580">
    <property type="entry name" value="Structural maintenance of chromosome 1. Chain E"/>
    <property type="match status" value="1"/>
</dbReference>
<evidence type="ECO:0000256" key="1">
    <source>
        <dbReference type="ARBA" id="ARBA00004123"/>
    </source>
</evidence>
<dbReference type="CDD" id="cd21793">
    <property type="entry name" value="Rad21_Rec8_M_AtSYN1-like"/>
    <property type="match status" value="1"/>
</dbReference>
<organism evidence="6 7">
    <name type="scientific">Quillaja saponaria</name>
    <name type="common">Soap bark tree</name>
    <dbReference type="NCBI Taxonomy" id="32244"/>
    <lineage>
        <taxon>Eukaryota</taxon>
        <taxon>Viridiplantae</taxon>
        <taxon>Streptophyta</taxon>
        <taxon>Embryophyta</taxon>
        <taxon>Tracheophyta</taxon>
        <taxon>Spermatophyta</taxon>
        <taxon>Magnoliopsida</taxon>
        <taxon>eudicotyledons</taxon>
        <taxon>Gunneridae</taxon>
        <taxon>Pentapetalae</taxon>
        <taxon>rosids</taxon>
        <taxon>fabids</taxon>
        <taxon>Fabales</taxon>
        <taxon>Quillajaceae</taxon>
        <taxon>Quillaja</taxon>
    </lineage>
</organism>
<dbReference type="GO" id="GO:1990414">
    <property type="term" value="P:replication-born double-strand break repair via sister chromatid exchange"/>
    <property type="evidence" value="ECO:0007669"/>
    <property type="project" value="TreeGrafter"/>
</dbReference>
<dbReference type="GO" id="GO:0003682">
    <property type="term" value="F:chromatin binding"/>
    <property type="evidence" value="ECO:0007669"/>
    <property type="project" value="TreeGrafter"/>
</dbReference>
<dbReference type="InterPro" id="IPR039781">
    <property type="entry name" value="Rad21/Rec8-like"/>
</dbReference>
<keyword evidence="7" id="KW-1185">Reference proteome</keyword>
<dbReference type="EMBL" id="JARAOO010000004">
    <property type="protein sequence ID" value="KAJ7970687.1"/>
    <property type="molecule type" value="Genomic_DNA"/>
</dbReference>
<gene>
    <name evidence="6" type="ORF">O6P43_008829</name>
</gene>
<dbReference type="InterPro" id="IPR006909">
    <property type="entry name" value="Rad21/Rec8_C_eu"/>
</dbReference>
<dbReference type="Proteomes" id="UP001163823">
    <property type="component" value="Chromosome 4"/>
</dbReference>
<dbReference type="GO" id="GO:0008278">
    <property type="term" value="C:cohesin complex"/>
    <property type="evidence" value="ECO:0007669"/>
    <property type="project" value="InterPro"/>
</dbReference>
<dbReference type="PANTHER" id="PTHR12585:SF73">
    <property type="entry name" value="SISTER CHROMATID COHESION 1 PROTEIN 2"/>
    <property type="match status" value="1"/>
</dbReference>
<dbReference type="GO" id="GO:0007062">
    <property type="term" value="P:sister chromatid cohesion"/>
    <property type="evidence" value="ECO:0007669"/>
    <property type="project" value="InterPro"/>
</dbReference>
<dbReference type="KEGG" id="qsa:O6P43_008829"/>
<evidence type="ECO:0000256" key="3">
    <source>
        <dbReference type="ARBA" id="ARBA00023242"/>
    </source>
</evidence>
<evidence type="ECO:0000256" key="2">
    <source>
        <dbReference type="ARBA" id="ARBA00009870"/>
    </source>
</evidence>
<dbReference type="InterPro" id="IPR036390">
    <property type="entry name" value="WH_DNA-bd_sf"/>
</dbReference>
<feature type="domain" description="Rad21/Rec8-like protein C-terminal eukaryotic" evidence="4">
    <location>
        <begin position="641"/>
        <end position="688"/>
    </location>
</feature>
<evidence type="ECO:0000259" key="4">
    <source>
        <dbReference type="Pfam" id="PF04824"/>
    </source>
</evidence>
<dbReference type="SUPFAM" id="SSF46785">
    <property type="entry name" value="Winged helix' DNA-binding domain"/>
    <property type="match status" value="1"/>
</dbReference>
<dbReference type="PANTHER" id="PTHR12585">
    <property type="entry name" value="SCC1 / RAD21 FAMILY MEMBER"/>
    <property type="match status" value="1"/>
</dbReference>
<accession>A0AAD7M6E2</accession>
<proteinExistence type="inferred from homology"/>
<comment type="subcellular location">
    <subcellularLocation>
        <location evidence="1">Nucleus</location>
    </subcellularLocation>
</comment>
<evidence type="ECO:0000259" key="5">
    <source>
        <dbReference type="Pfam" id="PF04825"/>
    </source>
</evidence>
<evidence type="ECO:0000313" key="7">
    <source>
        <dbReference type="Proteomes" id="UP001163823"/>
    </source>
</evidence>
<dbReference type="InterPro" id="IPR023093">
    <property type="entry name" value="ScpA-like_C"/>
</dbReference>
<feature type="domain" description="Rad21/Rec8-like protein N-terminal" evidence="5">
    <location>
        <begin position="15"/>
        <end position="72"/>
    </location>
</feature>
<comment type="similarity">
    <text evidence="2">Belongs to the rad21 family.</text>
</comment>
<comment type="caution">
    <text evidence="6">The sequence shown here is derived from an EMBL/GenBank/DDBJ whole genome shotgun (WGS) entry which is preliminary data.</text>
</comment>
<sequence length="705" mass="80070">MMGLFIGILGTSYNIDKILQDELDVVTYRVMAYLLLGVVRIYSKKVEYLFHDCNEVLAEIKKFVAKTKENAHMETLRASFHSITLPDRFELDAFDLDILEDVGGGNTVHHEAITLKDGSWNEGIGQCSLVKFQSEEFEDCPNTCSSDYTMVEDVIRSHFMDIDFEISTPYSPINSHLRKQKLTQEPANVSMVPVVEEEFMDPVNFFGEEHQTNEEEIEVPEKTEFEDHIHGDVSMEKLQCCRISEEESVDIKMLCWREEEPLVHVKPFNKNNQIDGVNALELPSSENKTHQVIGEASGPRGIEKSMEGLQDDMFYEKECLEHDTFSSAEREPPEIVRLSVEEHRSTGKSEFQNVTLNENGNCADIVPKLTALDDFFPDAAGVSTPEFMVIPTPAARERPRFSKKRKCIFDELTVLPNEVLRKSIHDASDLINIRRKCPHTLLAAWRASCIPSLPQGFFESLIPCHSIELHCLFSQRNLTISESVGTRKTPEKLDVSDSPNVGPLAEIHSVFSRKKFKIPASFGTVETLEKLDVSDSPNVGRSEQLPIAPETPLQYSTIRLTERPEIPKSSESHKVRPDLFESIEKEQSARKDEELNDILTNQETNSYETENPTLNGWSGRTGVVARYLHSNFIDLRKQRKKEVVNLLPVLEGQTKKKSARLFYELLVLRTTGYVDVKQDNAYGDISVQKLTTWDQTFAGCLTIEP</sequence>
<reference evidence="6" key="1">
    <citation type="journal article" date="2023" name="Science">
        <title>Elucidation of the pathway for biosynthesis of saponin adjuvants from the soapbark tree.</title>
        <authorList>
            <person name="Reed J."/>
            <person name="Orme A."/>
            <person name="El-Demerdash A."/>
            <person name="Owen C."/>
            <person name="Martin L.B.B."/>
            <person name="Misra R.C."/>
            <person name="Kikuchi S."/>
            <person name="Rejzek M."/>
            <person name="Martin A.C."/>
            <person name="Harkess A."/>
            <person name="Leebens-Mack J."/>
            <person name="Louveau T."/>
            <person name="Stephenson M.J."/>
            <person name="Osbourn A."/>
        </authorList>
    </citation>
    <scope>NUCLEOTIDE SEQUENCE</scope>
    <source>
        <strain evidence="6">S10</strain>
    </source>
</reference>
<dbReference type="AlphaFoldDB" id="A0AAD7M6E2"/>
<dbReference type="GO" id="GO:0005634">
    <property type="term" value="C:nucleus"/>
    <property type="evidence" value="ECO:0007669"/>
    <property type="project" value="UniProtKB-SubCell"/>
</dbReference>
<keyword evidence="3" id="KW-0539">Nucleus</keyword>
<dbReference type="Pfam" id="PF04825">
    <property type="entry name" value="Rad21_Rec8_N"/>
    <property type="match status" value="1"/>
</dbReference>
<dbReference type="Pfam" id="PF04824">
    <property type="entry name" value="Rad21_Rec8"/>
    <property type="match status" value="1"/>
</dbReference>